<protein>
    <recommendedName>
        <fullName evidence="2 9">DNA mismatch repair protein MSH3</fullName>
    </recommendedName>
    <alternativeName>
        <fullName evidence="2 9">DNA mismatch repair protein MSH3</fullName>
    </alternativeName>
    <alternativeName>
        <fullName evidence="8">MutS protein homolog 3</fullName>
    </alternativeName>
</protein>
<dbReference type="PANTHER" id="PTHR11361">
    <property type="entry name" value="DNA MISMATCH REPAIR PROTEIN MUTS FAMILY MEMBER"/>
    <property type="match status" value="1"/>
</dbReference>
<evidence type="ECO:0000256" key="4">
    <source>
        <dbReference type="ARBA" id="ARBA00022840"/>
    </source>
</evidence>
<dbReference type="PROSITE" id="PS00486">
    <property type="entry name" value="DNA_MISMATCH_REPAIR_2"/>
    <property type="match status" value="1"/>
</dbReference>
<keyword evidence="3" id="KW-0547">Nucleotide-binding</keyword>
<dbReference type="OrthoDB" id="276261at2759"/>
<evidence type="ECO:0000256" key="3">
    <source>
        <dbReference type="ARBA" id="ARBA00022741"/>
    </source>
</evidence>
<feature type="region of interest" description="Disordered" evidence="10">
    <location>
        <begin position="871"/>
        <end position="901"/>
    </location>
</feature>
<accession>A0A8H8BV18</accession>
<feature type="domain" description="DNA mismatch repair proteins mutS family" evidence="11">
    <location>
        <begin position="697"/>
        <end position="713"/>
    </location>
</feature>
<dbReference type="Pfam" id="PF05192">
    <property type="entry name" value="MutS_III"/>
    <property type="match status" value="1"/>
</dbReference>
<dbReference type="SUPFAM" id="SSF48334">
    <property type="entry name" value="DNA repair protein MutS, domain III"/>
    <property type="match status" value="1"/>
</dbReference>
<comment type="subunit">
    <text evidence="7">Heterodimer consisting of MSH2-MSH3 (MutS beta). Forms a ternary complex with MutL alpha (MLH1-PMS1).</text>
</comment>
<feature type="compositionally biased region" description="Acidic residues" evidence="10">
    <location>
        <begin position="890"/>
        <end position="901"/>
    </location>
</feature>
<dbReference type="Gene3D" id="3.40.50.300">
    <property type="entry name" value="P-loop containing nucleotide triphosphate hydrolases"/>
    <property type="match status" value="1"/>
</dbReference>
<dbReference type="InterPro" id="IPR045076">
    <property type="entry name" value="MutS"/>
</dbReference>
<feature type="region of interest" description="Disordered" evidence="10">
    <location>
        <begin position="1"/>
        <end position="93"/>
    </location>
</feature>
<evidence type="ECO:0000313" key="13">
    <source>
        <dbReference type="Proteomes" id="UP000664132"/>
    </source>
</evidence>
<reference evidence="12" key="1">
    <citation type="submission" date="2021-02" db="EMBL/GenBank/DDBJ databases">
        <title>Genome sequence Cadophora malorum strain M34.</title>
        <authorList>
            <person name="Stefanovic E."/>
            <person name="Vu D."/>
            <person name="Scully C."/>
            <person name="Dijksterhuis J."/>
            <person name="Roader J."/>
            <person name="Houbraken J."/>
        </authorList>
    </citation>
    <scope>NUCLEOTIDE SEQUENCE</scope>
    <source>
        <strain evidence="12">M34</strain>
    </source>
</reference>
<dbReference type="GO" id="GO:0140664">
    <property type="term" value="F:ATP-dependent DNA damage sensor activity"/>
    <property type="evidence" value="ECO:0007669"/>
    <property type="project" value="InterPro"/>
</dbReference>
<dbReference type="InterPro" id="IPR036187">
    <property type="entry name" value="DNA_mismatch_repair_MutS_sf"/>
</dbReference>
<sequence length="901" mass="99814">MPPPPTPRPGTSQSYASTSYQLSGTVSASQTPYGSSQTPSRQRPSTVRPSSTYPSRPGTMRPSSTYPSRPGTARPSTGRRSRSRGGSSFGGGESHQIVCAISEGRGISPTVGLAFVNINTGEAVLSQICDNQFYARTINKLHVFDPTEILIVSTSGPPNKKSNMYSVVEENIVGSRIVTVDRKYWSESAGLDYIQDLAFAEDIGAIKVAIGGNYFATCCFAAALKYINLSKSLSFAFHSLRIRFQPSEGSMMIDLATIQSMELIQNLHNAKSKACLLGIMNQTLTPMGLRLLRLNILQPSTQASVLEQRYDAVGELSTKENMFSQIREALRPFHDIEQLLSSLIIIPNQPDLQHSEQSINRILMLKSFAQSVLPLFEGLAGARSQLLCEIRDNFEPSHLRRTTELIKTVINDDVTYQRTPLDLRNQRTYAVKSGVSGLLDVARQTFKEITEDVHQHVTEINQRFDIVAETRYDNARRYFLQLSESDFEGRTIPDILINRYRKKGKMECQTLELVKMNARIEGSHQEVILMSDQTIQQLIDDIRGEIPVLFRVCESIALLDVIASLAHLATTNEQQTEYTRPQITDCIAISAGRHPIRERVHKEKFIPNDAYASEQTRFQIVTGCNMSGKSTYIRSIALMCVMAQVGSFVPAESATFPLITQLFARVSMDDCIEANVSTFASEMRETAFILRNIDRSSLAIIDELGRGTSSRDGLAISLSIAEALVASGAFIFFATHFRELAQILQNKEGAVNMHLEVDFGQENAMAMLYKVRNGYVQEQHYGLAIARVVDLPPQVLQVAEQVSRALEAQAAAKKQSSKSLALAKRRKLVKSLKEQLEQAAKGSMDDKALTSWLVGLQTEFVLRMDAIDTQIADSDAEGDGSSEVGVAGDDGSDDDEERRRR</sequence>
<evidence type="ECO:0000256" key="10">
    <source>
        <dbReference type="SAM" id="MobiDB-lite"/>
    </source>
</evidence>
<dbReference type="GO" id="GO:0005634">
    <property type="term" value="C:nucleus"/>
    <property type="evidence" value="ECO:0007669"/>
    <property type="project" value="TreeGrafter"/>
</dbReference>
<organism evidence="12 13">
    <name type="scientific">Cadophora malorum</name>
    <dbReference type="NCBI Taxonomy" id="108018"/>
    <lineage>
        <taxon>Eukaryota</taxon>
        <taxon>Fungi</taxon>
        <taxon>Dikarya</taxon>
        <taxon>Ascomycota</taxon>
        <taxon>Pezizomycotina</taxon>
        <taxon>Leotiomycetes</taxon>
        <taxon>Helotiales</taxon>
        <taxon>Ploettnerulaceae</taxon>
        <taxon>Cadophora</taxon>
    </lineage>
</organism>
<dbReference type="Pfam" id="PF05188">
    <property type="entry name" value="MutS_II"/>
    <property type="match status" value="1"/>
</dbReference>
<dbReference type="InterPro" id="IPR036678">
    <property type="entry name" value="MutS_con_dom_sf"/>
</dbReference>
<dbReference type="SMART" id="SM00533">
    <property type="entry name" value="MUTSd"/>
    <property type="match status" value="1"/>
</dbReference>
<feature type="compositionally biased region" description="Polar residues" evidence="10">
    <location>
        <begin position="10"/>
        <end position="54"/>
    </location>
</feature>
<dbReference type="Pfam" id="PF05190">
    <property type="entry name" value="MutS_IV"/>
    <property type="match status" value="1"/>
</dbReference>
<evidence type="ECO:0000256" key="8">
    <source>
        <dbReference type="ARBA" id="ARBA00029792"/>
    </source>
</evidence>
<dbReference type="SUPFAM" id="SSF52540">
    <property type="entry name" value="P-loop containing nucleoside triphosphate hydrolases"/>
    <property type="match status" value="1"/>
</dbReference>
<dbReference type="GO" id="GO:0006298">
    <property type="term" value="P:mismatch repair"/>
    <property type="evidence" value="ECO:0007669"/>
    <property type="project" value="InterPro"/>
</dbReference>
<dbReference type="InterPro" id="IPR027417">
    <property type="entry name" value="P-loop_NTPase"/>
</dbReference>
<evidence type="ECO:0000256" key="9">
    <source>
        <dbReference type="ARBA" id="ARBA00073774"/>
    </source>
</evidence>
<evidence type="ECO:0000256" key="2">
    <source>
        <dbReference type="ARBA" id="ARBA00022151"/>
    </source>
</evidence>
<dbReference type="EMBL" id="JAFJYH010000017">
    <property type="protein sequence ID" value="KAG4424718.1"/>
    <property type="molecule type" value="Genomic_DNA"/>
</dbReference>
<keyword evidence="4" id="KW-0067">ATP-binding</keyword>
<dbReference type="InterPro" id="IPR007860">
    <property type="entry name" value="DNA_mmatch_repair_MutS_con_dom"/>
</dbReference>
<dbReference type="PANTHER" id="PTHR11361:SF21">
    <property type="entry name" value="MUTS PROTEIN HOMOLOG 4"/>
    <property type="match status" value="1"/>
</dbReference>
<gene>
    <name evidence="12" type="ORF">IFR04_002066</name>
</gene>
<dbReference type="GO" id="GO:0030983">
    <property type="term" value="F:mismatched DNA binding"/>
    <property type="evidence" value="ECO:0007669"/>
    <property type="project" value="InterPro"/>
</dbReference>
<comment type="caution">
    <text evidence="12">The sequence shown here is derived from an EMBL/GenBank/DDBJ whole genome shotgun (WGS) entry which is preliminary data.</text>
</comment>
<evidence type="ECO:0000259" key="11">
    <source>
        <dbReference type="PROSITE" id="PS00486"/>
    </source>
</evidence>
<evidence type="ECO:0000256" key="6">
    <source>
        <dbReference type="ARBA" id="ARBA00023254"/>
    </source>
</evidence>
<dbReference type="Proteomes" id="UP000664132">
    <property type="component" value="Unassembled WGS sequence"/>
</dbReference>
<dbReference type="SUPFAM" id="SSF53150">
    <property type="entry name" value="DNA repair protein MutS, domain II"/>
    <property type="match status" value="1"/>
</dbReference>
<dbReference type="GO" id="GO:0007131">
    <property type="term" value="P:reciprocal meiotic recombination"/>
    <property type="evidence" value="ECO:0007669"/>
    <property type="project" value="TreeGrafter"/>
</dbReference>
<comment type="similarity">
    <text evidence="1">Belongs to the DNA mismatch repair MutS family. MSH3 subfamily.</text>
</comment>
<keyword evidence="5" id="KW-0238">DNA-binding</keyword>
<name>A0A8H8BV18_9HELO</name>
<dbReference type="Gene3D" id="1.10.1420.10">
    <property type="match status" value="2"/>
</dbReference>
<proteinExistence type="inferred from homology"/>
<evidence type="ECO:0000256" key="1">
    <source>
        <dbReference type="ARBA" id="ARBA00007094"/>
    </source>
</evidence>
<dbReference type="SMART" id="SM00534">
    <property type="entry name" value="MUTSac"/>
    <property type="match status" value="1"/>
</dbReference>
<keyword evidence="6" id="KW-0469">Meiosis</keyword>
<dbReference type="InterPro" id="IPR007696">
    <property type="entry name" value="DNA_mismatch_repair_MutS_core"/>
</dbReference>
<dbReference type="InterPro" id="IPR000432">
    <property type="entry name" value="DNA_mismatch_repair_MutS_C"/>
</dbReference>
<dbReference type="GO" id="GO:0005524">
    <property type="term" value="F:ATP binding"/>
    <property type="evidence" value="ECO:0007669"/>
    <property type="project" value="UniProtKB-KW"/>
</dbReference>
<dbReference type="FunFam" id="3.40.50.300:FF:000870">
    <property type="entry name" value="MutS protein homolog 4"/>
    <property type="match status" value="1"/>
</dbReference>
<evidence type="ECO:0000313" key="12">
    <source>
        <dbReference type="EMBL" id="KAG4424718.1"/>
    </source>
</evidence>
<evidence type="ECO:0000256" key="7">
    <source>
        <dbReference type="ARBA" id="ARBA00025902"/>
    </source>
</evidence>
<dbReference type="InterPro" id="IPR011184">
    <property type="entry name" value="DNA_mismatch_repair_Msh2"/>
</dbReference>
<dbReference type="PIRSF" id="PIRSF005813">
    <property type="entry name" value="MSH2"/>
    <property type="match status" value="1"/>
</dbReference>
<dbReference type="AlphaFoldDB" id="A0A8H8BV18"/>
<dbReference type="InterPro" id="IPR007861">
    <property type="entry name" value="DNA_mismatch_repair_MutS_clamp"/>
</dbReference>
<evidence type="ECO:0000256" key="5">
    <source>
        <dbReference type="ARBA" id="ARBA00023125"/>
    </source>
</evidence>
<dbReference type="Gene3D" id="3.30.420.110">
    <property type="entry name" value="MutS, connector domain"/>
    <property type="match status" value="1"/>
</dbReference>
<keyword evidence="13" id="KW-1185">Reference proteome</keyword>
<dbReference type="Pfam" id="PF00488">
    <property type="entry name" value="MutS_V"/>
    <property type="match status" value="1"/>
</dbReference>